<feature type="compositionally biased region" description="Pro residues" evidence="1">
    <location>
        <begin position="92"/>
        <end position="110"/>
    </location>
</feature>
<sequence length="171" mass="19271">MRLVSIFPCLFHFSFSFPPLSRSPFPFLPSSRSRAVQPEGRSGLRRRRAPPDLGRRVRAAAGRRARAAHPHSSSSRLPTRPIRRSLAVRRWLPPPSPSPRRRPPPSPPGPRCLEGERIRGEIKWLPRGDHEEELWPCYDGPCSGCCSFCGSANGSTRPNSFRSLLKQIKMT</sequence>
<feature type="compositionally biased region" description="Basic residues" evidence="1">
    <location>
        <begin position="56"/>
        <end position="69"/>
    </location>
</feature>
<feature type="region of interest" description="Disordered" evidence="1">
    <location>
        <begin position="28"/>
        <end position="114"/>
    </location>
</feature>
<dbReference type="AlphaFoldDB" id="A0A8T0UDI6"/>
<evidence type="ECO:0000256" key="1">
    <source>
        <dbReference type="SAM" id="MobiDB-lite"/>
    </source>
</evidence>
<keyword evidence="3" id="KW-1185">Reference proteome</keyword>
<name>A0A8T0UDI6_PANVG</name>
<reference evidence="2" key="1">
    <citation type="submission" date="2020-05" db="EMBL/GenBank/DDBJ databases">
        <title>WGS assembly of Panicum virgatum.</title>
        <authorList>
            <person name="Lovell J.T."/>
            <person name="Jenkins J."/>
            <person name="Shu S."/>
            <person name="Juenger T.E."/>
            <person name="Schmutz J."/>
        </authorList>
    </citation>
    <scope>NUCLEOTIDE SEQUENCE</scope>
    <source>
        <strain evidence="2">AP13</strain>
    </source>
</reference>
<comment type="caution">
    <text evidence="2">The sequence shown here is derived from an EMBL/GenBank/DDBJ whole genome shotgun (WGS) entry which is preliminary data.</text>
</comment>
<gene>
    <name evidence="2" type="ORF">PVAP13_3NG213400</name>
</gene>
<proteinExistence type="predicted"/>
<accession>A0A8T0UDI6</accession>
<evidence type="ECO:0000313" key="2">
    <source>
        <dbReference type="EMBL" id="KAG2620720.1"/>
    </source>
</evidence>
<organism evidence="2 3">
    <name type="scientific">Panicum virgatum</name>
    <name type="common">Blackwell switchgrass</name>
    <dbReference type="NCBI Taxonomy" id="38727"/>
    <lineage>
        <taxon>Eukaryota</taxon>
        <taxon>Viridiplantae</taxon>
        <taxon>Streptophyta</taxon>
        <taxon>Embryophyta</taxon>
        <taxon>Tracheophyta</taxon>
        <taxon>Spermatophyta</taxon>
        <taxon>Magnoliopsida</taxon>
        <taxon>Liliopsida</taxon>
        <taxon>Poales</taxon>
        <taxon>Poaceae</taxon>
        <taxon>PACMAD clade</taxon>
        <taxon>Panicoideae</taxon>
        <taxon>Panicodae</taxon>
        <taxon>Paniceae</taxon>
        <taxon>Panicinae</taxon>
        <taxon>Panicum</taxon>
        <taxon>Panicum sect. Hiantes</taxon>
    </lineage>
</organism>
<protein>
    <submittedName>
        <fullName evidence="2">Uncharacterized protein</fullName>
    </submittedName>
</protein>
<dbReference type="EMBL" id="CM029042">
    <property type="protein sequence ID" value="KAG2620720.1"/>
    <property type="molecule type" value="Genomic_DNA"/>
</dbReference>
<evidence type="ECO:0000313" key="3">
    <source>
        <dbReference type="Proteomes" id="UP000823388"/>
    </source>
</evidence>
<dbReference type="Proteomes" id="UP000823388">
    <property type="component" value="Chromosome 3N"/>
</dbReference>